<name>A0A382JM85_9ZZZZ</name>
<gene>
    <name evidence="1" type="ORF">METZ01_LOCUS265659</name>
</gene>
<dbReference type="EMBL" id="UINC01075024">
    <property type="protein sequence ID" value="SVC12805.1"/>
    <property type="molecule type" value="Genomic_DNA"/>
</dbReference>
<proteinExistence type="predicted"/>
<evidence type="ECO:0000313" key="1">
    <source>
        <dbReference type="EMBL" id="SVC12805.1"/>
    </source>
</evidence>
<dbReference type="AlphaFoldDB" id="A0A382JM85"/>
<organism evidence="1">
    <name type="scientific">marine metagenome</name>
    <dbReference type="NCBI Taxonomy" id="408172"/>
    <lineage>
        <taxon>unclassified sequences</taxon>
        <taxon>metagenomes</taxon>
        <taxon>ecological metagenomes</taxon>
    </lineage>
</organism>
<sequence>MSLRKITKKEWIKKGLPESITYIGPYYKWDNIKKDFKKPILIVTQELAPKKENK</sequence>
<protein>
    <submittedName>
        <fullName evidence="1">Uncharacterized protein</fullName>
    </submittedName>
</protein>
<reference evidence="1" key="1">
    <citation type="submission" date="2018-05" db="EMBL/GenBank/DDBJ databases">
        <authorList>
            <person name="Lanie J.A."/>
            <person name="Ng W.-L."/>
            <person name="Kazmierczak K.M."/>
            <person name="Andrzejewski T.M."/>
            <person name="Davidsen T.M."/>
            <person name="Wayne K.J."/>
            <person name="Tettelin H."/>
            <person name="Glass J.I."/>
            <person name="Rusch D."/>
            <person name="Podicherti R."/>
            <person name="Tsui H.-C.T."/>
            <person name="Winkler M.E."/>
        </authorList>
    </citation>
    <scope>NUCLEOTIDE SEQUENCE</scope>
</reference>
<accession>A0A382JM85</accession>